<comment type="caution">
    <text evidence="1">The sequence shown here is derived from an EMBL/GenBank/DDBJ whole genome shotgun (WGS) entry which is preliminary data.</text>
</comment>
<accession>A0A2G0N2Z7</accession>
<dbReference type="RefSeq" id="WP_099137738.1">
    <property type="nucleotide sequence ID" value="NZ_CAWNQC010000289.1"/>
</dbReference>
<dbReference type="Proteomes" id="UP000224871">
    <property type="component" value="Unassembled WGS sequence"/>
</dbReference>
<proteinExistence type="predicted"/>
<gene>
    <name evidence="1" type="ORF">Xinn_03738</name>
</gene>
<organism evidence="1 2">
    <name type="scientific">Xenorhabdus innexi</name>
    <dbReference type="NCBI Taxonomy" id="290109"/>
    <lineage>
        <taxon>Bacteria</taxon>
        <taxon>Pseudomonadati</taxon>
        <taxon>Pseudomonadota</taxon>
        <taxon>Gammaproteobacteria</taxon>
        <taxon>Enterobacterales</taxon>
        <taxon>Morganellaceae</taxon>
        <taxon>Xenorhabdus</taxon>
    </lineage>
</organism>
<keyword evidence="2" id="KW-1185">Reference proteome</keyword>
<evidence type="ECO:0000313" key="2">
    <source>
        <dbReference type="Proteomes" id="UP000224871"/>
    </source>
</evidence>
<protein>
    <submittedName>
        <fullName evidence="1">Uncharacterized protein</fullName>
    </submittedName>
</protein>
<evidence type="ECO:0000313" key="1">
    <source>
        <dbReference type="EMBL" id="PHM29072.1"/>
    </source>
</evidence>
<name>A0A2G0N2Z7_9GAMM</name>
<reference evidence="1 2" key="1">
    <citation type="journal article" date="2017" name="Nat. Microbiol.">
        <title>Natural product diversity associated with the nematode symbionts Photorhabdus and Xenorhabdus.</title>
        <authorList>
            <person name="Tobias N.J."/>
            <person name="Wolff H."/>
            <person name="Djahanschiri B."/>
            <person name="Grundmann F."/>
            <person name="Kronenwerth M."/>
            <person name="Shi Y.M."/>
            <person name="Simonyi S."/>
            <person name="Grun P."/>
            <person name="Shapiro-Ilan D."/>
            <person name="Pidot S.J."/>
            <person name="Stinear T.P."/>
            <person name="Ebersberger I."/>
            <person name="Bode H.B."/>
        </authorList>
    </citation>
    <scope>NUCLEOTIDE SEQUENCE [LARGE SCALE GENOMIC DNA]</scope>
    <source>
        <strain evidence="1 2">DSM 16336</strain>
    </source>
</reference>
<dbReference type="EMBL" id="NIBU01000087">
    <property type="protein sequence ID" value="PHM29072.1"/>
    <property type="molecule type" value="Genomic_DNA"/>
</dbReference>
<sequence length="215" mass="25772">MKNRRFERNRHLAKQYHQNKHSDQFEEGILIRYDYTDQDPNGLSWWDDVMFIQGKVRVAVAWQHPRQAYHDKIEDAAFEAVDQLYQTHQKIKNKGFLVKEKTYKKVGQSRKKTIGYTMFKNDDNQAWLDALNAEKARLCQEANFIIHPSFKIEMLAWCRYVHIVAPIEVRNVEELRKLAHLVRRLLKRETMLDQEFPDYTYGKTQWVADGLTERN</sequence>